<dbReference type="EMBL" id="CP106735">
    <property type="protein sequence ID" value="UXX77620.1"/>
    <property type="molecule type" value="Genomic_DNA"/>
</dbReference>
<gene>
    <name evidence="2" type="ORF">N7E81_09590</name>
</gene>
<dbReference type="RefSeq" id="WP_263049367.1">
    <property type="nucleotide sequence ID" value="NZ_CP106735.1"/>
</dbReference>
<feature type="domain" description="SiaC family regulatory phosphoprotein" evidence="1">
    <location>
        <begin position="29"/>
        <end position="144"/>
    </location>
</feature>
<evidence type="ECO:0000259" key="1">
    <source>
        <dbReference type="Pfam" id="PF09345"/>
    </source>
</evidence>
<evidence type="ECO:0000313" key="3">
    <source>
        <dbReference type="Proteomes" id="UP001062165"/>
    </source>
</evidence>
<sequence>METKKKSPHVTTLLYKEHLTQTSKLKIYPSKITPYILIDPEKQLFLIKGKSSPEDTIKFYNLVFLGLKNYPLTGKNKLSVHVSLTYFNSSTAKCLFDLMKILKQIKANGIEVKIIWYYEENDEDMIEAGEDYEIVCDIPFRFVELEMIG</sequence>
<accession>A0ABY6CUM3</accession>
<name>A0ABY6CUM3_9BACT</name>
<keyword evidence="3" id="KW-1185">Reference proteome</keyword>
<proteinExistence type="predicted"/>
<evidence type="ECO:0000313" key="2">
    <source>
        <dbReference type="EMBL" id="UXX77620.1"/>
    </source>
</evidence>
<reference evidence="2" key="1">
    <citation type="submission" date="2022-10" db="EMBL/GenBank/DDBJ databases">
        <title>Comparative genomics and taxonomic characterization of three novel marine species of genus Reichenbachiella exhibiting antioxidant and polysaccharide degradation activities.</title>
        <authorList>
            <person name="Muhammad N."/>
            <person name="Lee Y.-J."/>
            <person name="Ko J."/>
            <person name="Kim S.-G."/>
        </authorList>
    </citation>
    <scope>NUCLEOTIDE SEQUENCE</scope>
    <source>
        <strain evidence="2">Wsw4-B4</strain>
    </source>
</reference>
<dbReference type="Pfam" id="PF09345">
    <property type="entry name" value="SiaC"/>
    <property type="match status" value="1"/>
</dbReference>
<organism evidence="2 3">
    <name type="scientific">Reichenbachiella carrageenanivorans</name>
    <dbReference type="NCBI Taxonomy" id="2979869"/>
    <lineage>
        <taxon>Bacteria</taxon>
        <taxon>Pseudomonadati</taxon>
        <taxon>Bacteroidota</taxon>
        <taxon>Cytophagia</taxon>
        <taxon>Cytophagales</taxon>
        <taxon>Reichenbachiellaceae</taxon>
        <taxon>Reichenbachiella</taxon>
    </lineage>
</organism>
<protein>
    <submittedName>
        <fullName evidence="2">DUF1987 domain-containing protein</fullName>
    </submittedName>
</protein>
<dbReference type="InterPro" id="IPR018530">
    <property type="entry name" value="SiaC"/>
</dbReference>
<dbReference type="Proteomes" id="UP001062165">
    <property type="component" value="Chromosome"/>
</dbReference>